<accession>A0A330M7Y8</accession>
<dbReference type="KEGG" id="sbk:SHEWBE_3157"/>
<evidence type="ECO:0000313" key="1">
    <source>
        <dbReference type="EMBL" id="SQH77120.1"/>
    </source>
</evidence>
<proteinExistence type="predicted"/>
<dbReference type="AlphaFoldDB" id="A0A330M7Y8"/>
<dbReference type="EMBL" id="LS483452">
    <property type="protein sequence ID" value="SQH77120.1"/>
    <property type="molecule type" value="Genomic_DNA"/>
</dbReference>
<dbReference type="Proteomes" id="UP000250123">
    <property type="component" value="Chromosome SHEWBE"/>
</dbReference>
<evidence type="ECO:0000313" key="2">
    <source>
        <dbReference type="Proteomes" id="UP000250123"/>
    </source>
</evidence>
<reference evidence="2" key="1">
    <citation type="submission" date="2018-06" db="EMBL/GenBank/DDBJ databases">
        <authorList>
            <person name="Cea G.-C."/>
            <person name="William W."/>
        </authorList>
    </citation>
    <scope>NUCLEOTIDE SEQUENCE [LARGE SCALE GENOMIC DNA]</scope>
    <source>
        <strain evidence="2">DB21MT-2</strain>
    </source>
</reference>
<gene>
    <name evidence="1" type="ORF">SHEWBE_3157</name>
</gene>
<organism evidence="1 2">
    <name type="scientific">Shewanella benthica</name>
    <dbReference type="NCBI Taxonomy" id="43661"/>
    <lineage>
        <taxon>Bacteria</taxon>
        <taxon>Pseudomonadati</taxon>
        <taxon>Pseudomonadota</taxon>
        <taxon>Gammaproteobacteria</taxon>
        <taxon>Alteromonadales</taxon>
        <taxon>Shewanellaceae</taxon>
        <taxon>Shewanella</taxon>
    </lineage>
</organism>
<name>A0A330M7Y8_9GAMM</name>
<sequence>MFLCWGLFIFLARILLNHERSTGPRYPYKRPENEKGLIILIYFKT</sequence>
<protein>
    <submittedName>
        <fullName evidence="1">Uncharacterized protein</fullName>
    </submittedName>
</protein>